<dbReference type="GO" id="GO:0005634">
    <property type="term" value="C:nucleus"/>
    <property type="evidence" value="ECO:0007669"/>
    <property type="project" value="TreeGrafter"/>
</dbReference>
<feature type="domain" description="Cyclin-D1-binding protein 1-like N-terminal" evidence="1">
    <location>
        <begin position="51"/>
        <end position="195"/>
    </location>
</feature>
<comment type="caution">
    <text evidence="2">The sequence shown here is derived from an EMBL/GenBank/DDBJ whole genome shotgun (WGS) entry which is preliminary data.</text>
</comment>
<reference evidence="2" key="1">
    <citation type="submission" date="2020-06" db="EMBL/GenBank/DDBJ databases">
        <authorList>
            <consortium name="Plant Systems Biology data submission"/>
        </authorList>
    </citation>
    <scope>NUCLEOTIDE SEQUENCE</scope>
    <source>
        <strain evidence="2">D6</strain>
    </source>
</reference>
<dbReference type="AlphaFoldDB" id="A0A9N8HM23"/>
<dbReference type="EMBL" id="CAICTM010000870">
    <property type="protein sequence ID" value="CAB9517662.1"/>
    <property type="molecule type" value="Genomic_DNA"/>
</dbReference>
<dbReference type="Proteomes" id="UP001153069">
    <property type="component" value="Unassembled WGS sequence"/>
</dbReference>
<organism evidence="2 3">
    <name type="scientific">Seminavis robusta</name>
    <dbReference type="NCBI Taxonomy" id="568900"/>
    <lineage>
        <taxon>Eukaryota</taxon>
        <taxon>Sar</taxon>
        <taxon>Stramenopiles</taxon>
        <taxon>Ochrophyta</taxon>
        <taxon>Bacillariophyta</taxon>
        <taxon>Bacillariophyceae</taxon>
        <taxon>Bacillariophycidae</taxon>
        <taxon>Naviculales</taxon>
        <taxon>Naviculaceae</taxon>
        <taxon>Seminavis</taxon>
    </lineage>
</organism>
<protein>
    <submittedName>
        <fullName evidence="2">Phosphatidylserine synthase</fullName>
    </submittedName>
</protein>
<dbReference type="PANTHER" id="PTHR15492:SF1">
    <property type="entry name" value="CYCLIN-D1-BINDING PROTEIN 1"/>
    <property type="match status" value="1"/>
</dbReference>
<evidence type="ECO:0000313" key="2">
    <source>
        <dbReference type="EMBL" id="CAB9517662.1"/>
    </source>
</evidence>
<accession>A0A9N8HM23</accession>
<dbReference type="InterPro" id="IPR049317">
    <property type="entry name" value="GCIP-like_N"/>
</dbReference>
<proteinExistence type="predicted"/>
<dbReference type="Gene3D" id="1.20.1410.10">
    <property type="entry name" value="I/LWEQ domain"/>
    <property type="match status" value="1"/>
</dbReference>
<dbReference type="OrthoDB" id="41588at2759"/>
<dbReference type="PANTHER" id="PTHR15492">
    <property type="entry name" value="CYCLIN D1-BINDING PROTEIN 1"/>
    <property type="match status" value="1"/>
</dbReference>
<name>A0A9N8HM23_9STRA</name>
<dbReference type="InterPro" id="IPR026907">
    <property type="entry name" value="GCIP-like"/>
</dbReference>
<evidence type="ECO:0000259" key="1">
    <source>
        <dbReference type="Pfam" id="PF13324"/>
    </source>
</evidence>
<evidence type="ECO:0000313" key="3">
    <source>
        <dbReference type="Proteomes" id="UP001153069"/>
    </source>
</evidence>
<gene>
    <name evidence="2" type="ORF">SEMRO_871_G213860.1</name>
</gene>
<dbReference type="Pfam" id="PF13324">
    <property type="entry name" value="GCIP_N"/>
    <property type="match status" value="1"/>
</dbReference>
<dbReference type="Gene3D" id="1.20.1420.10">
    <property type="entry name" value="Talin, central domain"/>
    <property type="match status" value="1"/>
</dbReference>
<sequence length="378" mass="41758">MAALDAETSTVLEGLHRLAVSLKELESRASAKLGHYQDIPNDIQQSYEYMQQGASLVHATSTKYTLVGKLSPKDAAKVAQDLLKGCQLIATGALVISNDAYGCARSTRHYTNQAARSIIMSVIQLVQALNDPSDHKILEKDNNLAAQKCGAVWQTCDNMTQKEFPRGNRNATRRELLTWMTECKETMHEFQEMIDRGQATGNNNDDNDPQQDDEENMPTFEEFLCQMAGGDGDDEHYTAKELELAKPAVALIKCSRGSMNVVLKACESASKHLGGLDSPPETTNSVFCFLQKAHDLARVVAEGMTDLGALLYPTISEQDVARQGAKQTQSITTLLDYVLDSATQMELNEETVEMAFKIRSNVDKRHKELQAAIELPVR</sequence>
<keyword evidence="3" id="KW-1185">Reference proteome</keyword>